<reference evidence="1 2" key="1">
    <citation type="journal article" date="2015" name="Genome Biol. Evol.">
        <title>Comparative Genomics of a Bacterivorous Green Alga Reveals Evolutionary Causalities and Consequences of Phago-Mixotrophic Mode of Nutrition.</title>
        <authorList>
            <person name="Burns J.A."/>
            <person name="Paasch A."/>
            <person name="Narechania A."/>
            <person name="Kim E."/>
        </authorList>
    </citation>
    <scope>NUCLEOTIDE SEQUENCE [LARGE SCALE GENOMIC DNA]</scope>
    <source>
        <strain evidence="1 2">PLY_AMNH</strain>
    </source>
</reference>
<protein>
    <submittedName>
        <fullName evidence="1">Uncharacterized protein</fullName>
    </submittedName>
</protein>
<name>A0AAE0GGJ8_9CHLO</name>
<proteinExistence type="predicted"/>
<dbReference type="EMBL" id="LGRX02006052">
    <property type="protein sequence ID" value="KAK3277553.1"/>
    <property type="molecule type" value="Genomic_DNA"/>
</dbReference>
<accession>A0AAE0GGJ8</accession>
<gene>
    <name evidence="1" type="ORF">CYMTET_14447</name>
</gene>
<dbReference type="Proteomes" id="UP001190700">
    <property type="component" value="Unassembled WGS sequence"/>
</dbReference>
<evidence type="ECO:0000313" key="1">
    <source>
        <dbReference type="EMBL" id="KAK3277553.1"/>
    </source>
</evidence>
<comment type="caution">
    <text evidence="1">The sequence shown here is derived from an EMBL/GenBank/DDBJ whole genome shotgun (WGS) entry which is preliminary data.</text>
</comment>
<dbReference type="AlphaFoldDB" id="A0AAE0GGJ8"/>
<evidence type="ECO:0000313" key="2">
    <source>
        <dbReference type="Proteomes" id="UP001190700"/>
    </source>
</evidence>
<sequence length="191" mass="21158">MGCCLGVAWGGGDYELDTANLRDLPLISYIGYLGWAWARARTDTATEVTSRKYYRDQQALVKDIHSTGSFRKWTKLLRETVLGGKASRFAATAKDVVKLGRIEKEAADREAGPRFFKSVIDGYAEAEDPTQISLKRLIQLVGRVYGRWLATQTADQGAAATSALAVGTGDEVDHKAIYKMVLDKIQTLEHW</sequence>
<keyword evidence="2" id="KW-1185">Reference proteome</keyword>
<organism evidence="1 2">
    <name type="scientific">Cymbomonas tetramitiformis</name>
    <dbReference type="NCBI Taxonomy" id="36881"/>
    <lineage>
        <taxon>Eukaryota</taxon>
        <taxon>Viridiplantae</taxon>
        <taxon>Chlorophyta</taxon>
        <taxon>Pyramimonadophyceae</taxon>
        <taxon>Pyramimonadales</taxon>
        <taxon>Pyramimonadaceae</taxon>
        <taxon>Cymbomonas</taxon>
    </lineage>
</organism>